<dbReference type="Gene3D" id="3.20.20.80">
    <property type="entry name" value="Glycosidases"/>
    <property type="match status" value="1"/>
</dbReference>
<reference evidence="11" key="1">
    <citation type="journal article" date="2023" name="Mol. Phylogenet. Evol.">
        <title>Genome-scale phylogeny and comparative genomics of the fungal order Sordariales.</title>
        <authorList>
            <person name="Hensen N."/>
            <person name="Bonometti L."/>
            <person name="Westerberg I."/>
            <person name="Brannstrom I.O."/>
            <person name="Guillou S."/>
            <person name="Cros-Aarteil S."/>
            <person name="Calhoun S."/>
            <person name="Haridas S."/>
            <person name="Kuo A."/>
            <person name="Mondo S."/>
            <person name="Pangilinan J."/>
            <person name="Riley R."/>
            <person name="LaButti K."/>
            <person name="Andreopoulos B."/>
            <person name="Lipzen A."/>
            <person name="Chen C."/>
            <person name="Yan M."/>
            <person name="Daum C."/>
            <person name="Ng V."/>
            <person name="Clum A."/>
            <person name="Steindorff A."/>
            <person name="Ohm R.A."/>
            <person name="Martin F."/>
            <person name="Silar P."/>
            <person name="Natvig D.O."/>
            <person name="Lalanne C."/>
            <person name="Gautier V."/>
            <person name="Ament-Velasquez S.L."/>
            <person name="Kruys A."/>
            <person name="Hutchinson M.I."/>
            <person name="Powell A.J."/>
            <person name="Barry K."/>
            <person name="Miller A.N."/>
            <person name="Grigoriev I.V."/>
            <person name="Debuchy R."/>
            <person name="Gladieux P."/>
            <person name="Hiltunen Thoren M."/>
            <person name="Johannesson H."/>
        </authorList>
    </citation>
    <scope>NUCLEOTIDE SEQUENCE</scope>
    <source>
        <strain evidence="11">CBS 103.79</strain>
    </source>
</reference>
<dbReference type="EC" id="3.2.1.23" evidence="5"/>
<evidence type="ECO:0000256" key="3">
    <source>
        <dbReference type="ARBA" id="ARBA00023295"/>
    </source>
</evidence>
<dbReference type="EMBL" id="MU856304">
    <property type="protein sequence ID" value="KAK3897017.1"/>
    <property type="molecule type" value="Genomic_DNA"/>
</dbReference>
<dbReference type="InterPro" id="IPR008979">
    <property type="entry name" value="Galactose-bd-like_sf"/>
</dbReference>
<dbReference type="GO" id="GO:0005975">
    <property type="term" value="P:carbohydrate metabolic process"/>
    <property type="evidence" value="ECO:0007669"/>
    <property type="project" value="InterPro"/>
</dbReference>
<dbReference type="PIRSF" id="PIRSF006336">
    <property type="entry name" value="B-gal"/>
    <property type="match status" value="1"/>
</dbReference>
<evidence type="ECO:0000256" key="2">
    <source>
        <dbReference type="ARBA" id="ARBA00022801"/>
    </source>
</evidence>
<organism evidence="11 12">
    <name type="scientific">Staphylotrichum tortipilum</name>
    <dbReference type="NCBI Taxonomy" id="2831512"/>
    <lineage>
        <taxon>Eukaryota</taxon>
        <taxon>Fungi</taxon>
        <taxon>Dikarya</taxon>
        <taxon>Ascomycota</taxon>
        <taxon>Pezizomycotina</taxon>
        <taxon>Sordariomycetes</taxon>
        <taxon>Sordariomycetidae</taxon>
        <taxon>Sordariales</taxon>
        <taxon>Chaetomiaceae</taxon>
        <taxon>Staphylotrichum</taxon>
    </lineage>
</organism>
<feature type="signal peptide" evidence="7">
    <location>
        <begin position="1"/>
        <end position="17"/>
    </location>
</feature>
<dbReference type="InterPro" id="IPR017853">
    <property type="entry name" value="GH"/>
</dbReference>
<evidence type="ECO:0000256" key="7">
    <source>
        <dbReference type="SAM" id="SignalP"/>
    </source>
</evidence>
<feature type="active site" description="Nucleophile" evidence="4">
    <location>
        <position position="299"/>
    </location>
</feature>
<dbReference type="GO" id="GO:0004565">
    <property type="term" value="F:beta-galactosidase activity"/>
    <property type="evidence" value="ECO:0007669"/>
    <property type="project" value="UniProtKB-EC"/>
</dbReference>
<gene>
    <name evidence="11" type="ORF">C8A05DRAFT_39432</name>
</gene>
<dbReference type="InterPro" id="IPR026283">
    <property type="entry name" value="B-gal_1-like"/>
</dbReference>
<dbReference type="AlphaFoldDB" id="A0AAN6RMP5"/>
<keyword evidence="3 5" id="KW-0326">Glycosidase</keyword>
<dbReference type="InterPro" id="IPR048913">
    <property type="entry name" value="BetaGal_gal-bd"/>
</dbReference>
<dbReference type="FunFam" id="2.60.120.260:FF:000251">
    <property type="entry name" value="Beta-galactosidase"/>
    <property type="match status" value="1"/>
</dbReference>
<dbReference type="InterPro" id="IPR031330">
    <property type="entry name" value="Gly_Hdrlase_35_cat"/>
</dbReference>
<keyword evidence="7" id="KW-0732">Signal</keyword>
<dbReference type="Proteomes" id="UP001303889">
    <property type="component" value="Unassembled WGS sequence"/>
</dbReference>
<keyword evidence="2 5" id="KW-0378">Hydrolase</keyword>
<dbReference type="InterPro" id="IPR048912">
    <property type="entry name" value="BetaGal1-like_ABD1"/>
</dbReference>
<keyword evidence="12" id="KW-1185">Reference proteome</keyword>
<evidence type="ECO:0000259" key="10">
    <source>
        <dbReference type="Pfam" id="PF21467"/>
    </source>
</evidence>
<protein>
    <recommendedName>
        <fullName evidence="5">Beta-galactosidase</fullName>
        <ecNumber evidence="5">3.2.1.23</ecNumber>
    </recommendedName>
</protein>
<dbReference type="InterPro" id="IPR001944">
    <property type="entry name" value="Glycoside_Hdrlase_35"/>
</dbReference>
<dbReference type="Pfam" id="PF21467">
    <property type="entry name" value="BetaGal_gal-bd"/>
    <property type="match status" value="1"/>
</dbReference>
<dbReference type="Pfam" id="PF21317">
    <property type="entry name" value="BetaGal_ABD_1"/>
    <property type="match status" value="1"/>
</dbReference>
<feature type="chain" id="PRO_5042818429" description="Beta-galactosidase" evidence="7">
    <location>
        <begin position="18"/>
        <end position="660"/>
    </location>
</feature>
<dbReference type="Gene3D" id="2.60.120.260">
    <property type="entry name" value="Galactose-binding domain-like"/>
    <property type="match status" value="2"/>
</dbReference>
<comment type="catalytic activity">
    <reaction evidence="5">
        <text>Hydrolysis of terminal non-reducing beta-D-galactose residues in beta-D-galactosides.</text>
        <dbReference type="EC" id="3.2.1.23"/>
    </reaction>
</comment>
<dbReference type="SUPFAM" id="SSF51445">
    <property type="entry name" value="(Trans)glycosidases"/>
    <property type="match status" value="1"/>
</dbReference>
<sequence length="660" mass="70890">MKLSIATFASVASIATAQQTMWGQSPATSTSGSSGVTTTRISTTTASQSSTLVSSSHPQTSTSGTFSYDSKTFYVNGKPFQIIGGQIDPQRVPKEYWAQRIQMAKSMGLNTIFSYLFWHYIEPQQGTFNFTGINDVASFYQAVRDAGMMAVLRPGPYVTAERDWGGLPGWLSQIPNMQTRANNGPFLNATAAYFNAVGKQLQPYLISNGGPILMAQIENEYGYVGSDMNYKQALSNQMASAFPNTKQYTNDGNSAGALRGGSLPGALAVVDGTDPQSGFTLRNQVITTQSELGPLIDGEYWVTWFDAWGPKNGHAGYNNGASTLDWILSNGNHFSIYMFHGGGNFPFGNGAGGQNPLQPFTTSYDYAAPLDESGRPAPIYSNFRSTCVKYNSAAPAVPSIPSLQSIPLFTLTPVAGLFDSLPPPITKSSPQVMEALGQCFGYILYEYVATGSASGQIQVGTGAPRDRVLIYVNGVRKGVLDAIYNTRPAVTISLNQGDKLWLFIENLGRVKDGITDQRKGIVGPVTVGGTVLSGSWNHYLFPLDVEPSIPTGSTKTVSSNTAAPVWYHGTFGNTQTGMAADTFLSLPNGIKGVVFVNGRNIGRYWAIGPQQQLWVPGAWLSGTNQIYVLELEPTTGNRVALGLSTRTWGNNPDPDCNNCS</sequence>
<evidence type="ECO:0000259" key="8">
    <source>
        <dbReference type="Pfam" id="PF01301"/>
    </source>
</evidence>
<comment type="similarity">
    <text evidence="1 6">Belongs to the glycosyl hydrolase 35 family.</text>
</comment>
<evidence type="ECO:0000259" key="9">
    <source>
        <dbReference type="Pfam" id="PF21317"/>
    </source>
</evidence>
<dbReference type="SUPFAM" id="SSF49785">
    <property type="entry name" value="Galactose-binding domain-like"/>
    <property type="match status" value="1"/>
</dbReference>
<feature type="domain" description="Beta-galactosidase galactose-binding" evidence="10">
    <location>
        <begin position="564"/>
        <end position="621"/>
    </location>
</feature>
<name>A0AAN6RMP5_9PEZI</name>
<accession>A0AAN6RMP5</accession>
<evidence type="ECO:0000256" key="5">
    <source>
        <dbReference type="RuleBase" id="RU000675"/>
    </source>
</evidence>
<comment type="caution">
    <text evidence="11">The sequence shown here is derived from an EMBL/GenBank/DDBJ whole genome shotgun (WGS) entry which is preliminary data.</text>
</comment>
<reference evidence="11" key="2">
    <citation type="submission" date="2023-05" db="EMBL/GenBank/DDBJ databases">
        <authorList>
            <consortium name="Lawrence Berkeley National Laboratory"/>
            <person name="Steindorff A."/>
            <person name="Hensen N."/>
            <person name="Bonometti L."/>
            <person name="Westerberg I."/>
            <person name="Brannstrom I.O."/>
            <person name="Guillou S."/>
            <person name="Cros-Aarteil S."/>
            <person name="Calhoun S."/>
            <person name="Haridas S."/>
            <person name="Kuo A."/>
            <person name="Mondo S."/>
            <person name="Pangilinan J."/>
            <person name="Riley R."/>
            <person name="Labutti K."/>
            <person name="Andreopoulos B."/>
            <person name="Lipzen A."/>
            <person name="Chen C."/>
            <person name="Yanf M."/>
            <person name="Daum C."/>
            <person name="Ng V."/>
            <person name="Clum A."/>
            <person name="Ohm R."/>
            <person name="Martin F."/>
            <person name="Silar P."/>
            <person name="Natvig D."/>
            <person name="Lalanne C."/>
            <person name="Gautier V."/>
            <person name="Ament-Velasquez S.L."/>
            <person name="Kruys A."/>
            <person name="Hutchinson M.I."/>
            <person name="Powell A.J."/>
            <person name="Barry K."/>
            <person name="Miller A.N."/>
            <person name="Grigoriev I.V."/>
            <person name="Debuchy R."/>
            <person name="Gladieux P."/>
            <person name="Thoren M.H."/>
            <person name="Johannesson H."/>
        </authorList>
    </citation>
    <scope>NUCLEOTIDE SEQUENCE</scope>
    <source>
        <strain evidence="11">CBS 103.79</strain>
    </source>
</reference>
<evidence type="ECO:0000256" key="6">
    <source>
        <dbReference type="RuleBase" id="RU003679"/>
    </source>
</evidence>
<proteinExistence type="inferred from homology"/>
<feature type="active site" description="Proton donor" evidence="4">
    <location>
        <position position="220"/>
    </location>
</feature>
<evidence type="ECO:0000256" key="4">
    <source>
        <dbReference type="PIRSR" id="PIRSR006336-1"/>
    </source>
</evidence>
<dbReference type="PANTHER" id="PTHR23421">
    <property type="entry name" value="BETA-GALACTOSIDASE RELATED"/>
    <property type="match status" value="1"/>
</dbReference>
<dbReference type="PROSITE" id="PS01182">
    <property type="entry name" value="GLYCOSYL_HYDROL_F35"/>
    <property type="match status" value="1"/>
</dbReference>
<feature type="domain" description="Glycoside hydrolase 35 catalytic" evidence="8">
    <location>
        <begin position="73"/>
        <end position="386"/>
    </location>
</feature>
<dbReference type="PRINTS" id="PR00742">
    <property type="entry name" value="GLHYDRLASE35"/>
</dbReference>
<evidence type="ECO:0000313" key="12">
    <source>
        <dbReference type="Proteomes" id="UP001303889"/>
    </source>
</evidence>
<dbReference type="Pfam" id="PF01301">
    <property type="entry name" value="Glyco_hydro_35"/>
    <property type="match status" value="1"/>
</dbReference>
<dbReference type="InterPro" id="IPR019801">
    <property type="entry name" value="Glyco_hydro_35_CS"/>
</dbReference>
<evidence type="ECO:0000313" key="11">
    <source>
        <dbReference type="EMBL" id="KAK3897017.1"/>
    </source>
</evidence>
<feature type="domain" description="Beta-galactosidase 1-like first all-beta" evidence="9">
    <location>
        <begin position="430"/>
        <end position="539"/>
    </location>
</feature>
<evidence type="ECO:0000256" key="1">
    <source>
        <dbReference type="ARBA" id="ARBA00009809"/>
    </source>
</evidence>